<proteinExistence type="predicted"/>
<gene>
    <name evidence="1" type="ORF">GII30_00645</name>
</gene>
<dbReference type="EMBL" id="CP045810">
    <property type="protein sequence ID" value="QHN37885.1"/>
    <property type="molecule type" value="Genomic_DNA"/>
</dbReference>
<evidence type="ECO:0000313" key="1">
    <source>
        <dbReference type="EMBL" id="QHN37885.1"/>
    </source>
</evidence>
<organism evidence="1">
    <name type="scientific">Gordonia amarae</name>
    <dbReference type="NCBI Taxonomy" id="36821"/>
    <lineage>
        <taxon>Bacteria</taxon>
        <taxon>Bacillati</taxon>
        <taxon>Actinomycetota</taxon>
        <taxon>Actinomycetes</taxon>
        <taxon>Mycobacteriales</taxon>
        <taxon>Gordoniaceae</taxon>
        <taxon>Gordonia</taxon>
    </lineage>
</organism>
<accession>A0A857KEZ4</accession>
<dbReference type="RefSeq" id="WP_138943831.1">
    <property type="nucleotide sequence ID" value="NZ_CP045804.1"/>
</dbReference>
<dbReference type="AlphaFoldDB" id="A0A857KEZ4"/>
<name>A0A857KEZ4_9ACTN</name>
<protein>
    <submittedName>
        <fullName evidence="1">Uncharacterized protein</fullName>
    </submittedName>
</protein>
<reference evidence="1" key="1">
    <citation type="journal article" date="2021" name="Nat. Microbiol.">
        <title>Cocultivation of an ultrasmall environmental parasitic bacterium with lytic ability against bacteria associated with wastewater foams.</title>
        <authorList>
            <person name="Batinovic S."/>
            <person name="Rose J.J.A."/>
            <person name="Ratcliffe J."/>
            <person name="Seviour R.J."/>
            <person name="Petrovski S."/>
        </authorList>
    </citation>
    <scope>NUCLEOTIDE SEQUENCE</scope>
    <source>
        <strain evidence="1">CON44</strain>
    </source>
</reference>
<sequence>MRKYVFQSVLDQLPECFADAMLLDVAVEKSLADLRQRRINDTGRGNGAPPVFHKSMNKAVVVAAVGGIEAFFETLAVQAKEIAEPLPENGNDWYTITGRKGEIQTPSPRNIRKLFWSIFHVDLMESWDLSITASETDTGEGNGTWRSRHNYRHTGPDAFAFLDATVKIRHSFAHGDPSQSRRAVGMAHEGVNGGYSVASHHAFNAVSAALQAAIQSTLYLADSLGLPYTPKPRWKVSWENVRGQNIGLDYWLRGAPVWEEIVTWKGAPTDEHDPNVDLQDADGVPAFVDPM</sequence>